<evidence type="ECO:0000313" key="2">
    <source>
        <dbReference type="Proteomes" id="UP000242715"/>
    </source>
</evidence>
<evidence type="ECO:0000313" key="1">
    <source>
        <dbReference type="EMBL" id="GAU41859.1"/>
    </source>
</evidence>
<keyword evidence="2" id="KW-1185">Reference proteome</keyword>
<dbReference type="EMBL" id="DF973885">
    <property type="protein sequence ID" value="GAU41859.1"/>
    <property type="molecule type" value="Genomic_DNA"/>
</dbReference>
<proteinExistence type="predicted"/>
<name>A0A2Z6PBN1_TRISU</name>
<dbReference type="AlphaFoldDB" id="A0A2Z6PBN1"/>
<accession>A0A2Z6PBN1</accession>
<reference evidence="2" key="1">
    <citation type="journal article" date="2017" name="Front. Plant Sci.">
        <title>Climate Clever Clovers: New Paradigm to Reduce the Environmental Footprint of Ruminants by Breeding Low Methanogenic Forages Utilizing Haplotype Variation.</title>
        <authorList>
            <person name="Kaur P."/>
            <person name="Appels R."/>
            <person name="Bayer P.E."/>
            <person name="Keeble-Gagnere G."/>
            <person name="Wang J."/>
            <person name="Hirakawa H."/>
            <person name="Shirasawa K."/>
            <person name="Vercoe P."/>
            <person name="Stefanova K."/>
            <person name="Durmic Z."/>
            <person name="Nichols P."/>
            <person name="Revell C."/>
            <person name="Isobe S.N."/>
            <person name="Edwards D."/>
            <person name="Erskine W."/>
        </authorList>
    </citation>
    <scope>NUCLEOTIDE SEQUENCE [LARGE SCALE GENOMIC DNA]</scope>
    <source>
        <strain evidence="2">cv. Daliak</strain>
    </source>
</reference>
<protein>
    <submittedName>
        <fullName evidence="1">Uncharacterized protein</fullName>
    </submittedName>
</protein>
<organism evidence="1 2">
    <name type="scientific">Trifolium subterraneum</name>
    <name type="common">Subterranean clover</name>
    <dbReference type="NCBI Taxonomy" id="3900"/>
    <lineage>
        <taxon>Eukaryota</taxon>
        <taxon>Viridiplantae</taxon>
        <taxon>Streptophyta</taxon>
        <taxon>Embryophyta</taxon>
        <taxon>Tracheophyta</taxon>
        <taxon>Spermatophyta</taxon>
        <taxon>Magnoliopsida</taxon>
        <taxon>eudicotyledons</taxon>
        <taxon>Gunneridae</taxon>
        <taxon>Pentapetalae</taxon>
        <taxon>rosids</taxon>
        <taxon>fabids</taxon>
        <taxon>Fabales</taxon>
        <taxon>Fabaceae</taxon>
        <taxon>Papilionoideae</taxon>
        <taxon>50 kb inversion clade</taxon>
        <taxon>NPAAA clade</taxon>
        <taxon>Hologalegina</taxon>
        <taxon>IRL clade</taxon>
        <taxon>Trifolieae</taxon>
        <taxon>Trifolium</taxon>
    </lineage>
</organism>
<gene>
    <name evidence="1" type="ORF">TSUD_366060</name>
</gene>
<sequence length="62" mass="6757">MRNKKSNSGFGFVVMKMMIGDEGDKISILLMMLLQIFVVEQIPLMVLADDVVLGVADGVVEA</sequence>
<dbReference type="Proteomes" id="UP000242715">
    <property type="component" value="Unassembled WGS sequence"/>
</dbReference>